<dbReference type="EMBL" id="UAUE01000016">
    <property type="protein sequence ID" value="SPY96608.1"/>
    <property type="molecule type" value="Genomic_DNA"/>
</dbReference>
<gene>
    <name evidence="3" type="primary">infB_2</name>
    <name evidence="3" type="ORF">NCTC10975_02329</name>
</gene>
<feature type="compositionally biased region" description="Basic and acidic residues" evidence="1">
    <location>
        <begin position="90"/>
        <end position="179"/>
    </location>
</feature>
<keyword evidence="3" id="KW-0648">Protein biosynthesis</keyword>
<dbReference type="Gene3D" id="3.30.56.50">
    <property type="entry name" value="Putative DNA-binding domain, N-terminal subdomain of bacterial translation initiation factor IF2"/>
    <property type="match status" value="1"/>
</dbReference>
<name>A0A2X2BPY0_PROMI</name>
<feature type="domain" description="Initiation factor 2 associated" evidence="2">
    <location>
        <begin position="40"/>
        <end position="78"/>
    </location>
</feature>
<feature type="region of interest" description="Disordered" evidence="1">
    <location>
        <begin position="80"/>
        <end position="185"/>
    </location>
</feature>
<feature type="region of interest" description="Disordered" evidence="1">
    <location>
        <begin position="1"/>
        <end position="66"/>
    </location>
</feature>
<dbReference type="InterPro" id="IPR009061">
    <property type="entry name" value="DNA-bd_dom_put_sf"/>
</dbReference>
<reference evidence="3 4" key="1">
    <citation type="submission" date="2018-06" db="EMBL/GenBank/DDBJ databases">
        <authorList>
            <consortium name="Pathogen Informatics"/>
            <person name="Doyle S."/>
        </authorList>
    </citation>
    <scope>NUCLEOTIDE SEQUENCE [LARGE SCALE GENOMIC DNA]</scope>
    <source>
        <strain evidence="3 4">NCTC10975</strain>
    </source>
</reference>
<proteinExistence type="predicted"/>
<accession>A0A2X2BPY0</accession>
<dbReference type="Pfam" id="PF08364">
    <property type="entry name" value="IF2_assoc"/>
    <property type="match status" value="1"/>
</dbReference>
<dbReference type="SUPFAM" id="SSF46955">
    <property type="entry name" value="Putative DNA-binding domain"/>
    <property type="match status" value="1"/>
</dbReference>
<keyword evidence="3" id="KW-0396">Initiation factor</keyword>
<dbReference type="GO" id="GO:0003743">
    <property type="term" value="F:translation initiation factor activity"/>
    <property type="evidence" value="ECO:0007669"/>
    <property type="project" value="UniProtKB-KW"/>
</dbReference>
<evidence type="ECO:0000259" key="2">
    <source>
        <dbReference type="Pfam" id="PF08364"/>
    </source>
</evidence>
<feature type="compositionally biased region" description="Basic and acidic residues" evidence="1">
    <location>
        <begin position="9"/>
        <end position="36"/>
    </location>
</feature>
<dbReference type="AlphaFoldDB" id="A0A2X2BPY0"/>
<organism evidence="3 4">
    <name type="scientific">Proteus mirabilis</name>
    <dbReference type="NCBI Taxonomy" id="584"/>
    <lineage>
        <taxon>Bacteria</taxon>
        <taxon>Pseudomonadati</taxon>
        <taxon>Pseudomonadota</taxon>
        <taxon>Gammaproteobacteria</taxon>
        <taxon>Enterobacterales</taxon>
        <taxon>Morganellaceae</taxon>
        <taxon>Proteus</taxon>
    </lineage>
</organism>
<evidence type="ECO:0000313" key="4">
    <source>
        <dbReference type="Proteomes" id="UP000251485"/>
    </source>
</evidence>
<sequence length="185" mass="20901">MVQQFADAGIKKTVSDSVSQKEKETLLAWLNRDKESTSQPEKLTLQRKVRSTLSVPGTGGKNKSVAIEVRKKRTYVNRDAVEKAQAAEQAQREAEEKARREAEEKAQREAQEKAQREAEEKAKREAEEAKKKAEEKAKREAEEAKREAAELAKREAAEKDKVKQNEKPKADKADQEKSTSHSRTG</sequence>
<dbReference type="InterPro" id="IPR013575">
    <property type="entry name" value="IF2_assoc_dom_bac"/>
</dbReference>
<protein>
    <submittedName>
        <fullName evidence="3">Translation initiation factor IF-2</fullName>
    </submittedName>
</protein>
<evidence type="ECO:0000256" key="1">
    <source>
        <dbReference type="SAM" id="MobiDB-lite"/>
    </source>
</evidence>
<evidence type="ECO:0000313" key="3">
    <source>
        <dbReference type="EMBL" id="SPY96608.1"/>
    </source>
</evidence>
<dbReference type="Proteomes" id="UP000251485">
    <property type="component" value="Unassembled WGS sequence"/>
</dbReference>